<dbReference type="SUPFAM" id="SSF55729">
    <property type="entry name" value="Acyl-CoA N-acyltransferases (Nat)"/>
    <property type="match status" value="1"/>
</dbReference>
<dbReference type="Gene3D" id="3.30.70.3550">
    <property type="entry name" value="Leucyl/phenylalanyl-tRNA-protein transferase, N-terminal domain"/>
    <property type="match status" value="1"/>
</dbReference>
<evidence type="ECO:0000256" key="15">
    <source>
        <dbReference type="HAMAP-Rule" id="MF_00688"/>
    </source>
</evidence>
<dbReference type="KEGG" id="snan:I6N98_09265"/>
<dbReference type="FunFam" id="3.30.70.3550:FF:000001">
    <property type="entry name" value="Leucyl/phenylalanyl-tRNA--protein transferase"/>
    <property type="match status" value="1"/>
</dbReference>
<keyword evidence="3 15" id="KW-0808">Transferase</keyword>
<dbReference type="EMBL" id="CP066167">
    <property type="protein sequence ID" value="QQD20127.1"/>
    <property type="molecule type" value="Genomic_DNA"/>
</dbReference>
<evidence type="ECO:0000313" key="17">
    <source>
        <dbReference type="Proteomes" id="UP000596063"/>
    </source>
</evidence>
<dbReference type="HAMAP" id="MF_00688">
    <property type="entry name" value="Leu_Phe_trans"/>
    <property type="match status" value="1"/>
</dbReference>
<keyword evidence="17" id="KW-1185">Reference proteome</keyword>
<accession>A0A7T4R4P8</accession>
<comment type="subcellular location">
    <subcellularLocation>
        <location evidence="1 15">Cytoplasm</location>
    </subcellularLocation>
</comment>
<evidence type="ECO:0000256" key="3">
    <source>
        <dbReference type="ARBA" id="ARBA00022679"/>
    </source>
</evidence>
<dbReference type="FunFam" id="3.40.630.70:FF:000001">
    <property type="entry name" value="Leucyl/phenylalanyl-tRNA--protein transferase"/>
    <property type="match status" value="1"/>
</dbReference>
<dbReference type="GO" id="GO:0030163">
    <property type="term" value="P:protein catabolic process"/>
    <property type="evidence" value="ECO:0007669"/>
    <property type="project" value="UniProtKB-UniRule"/>
</dbReference>
<comment type="function">
    <text evidence="8 15">Functions in the N-end rule pathway of protein degradation where it conjugates Leu, Phe and, less efficiently, Met from aminoacyl-tRNAs to the N-termini of proteins containing an N-terminal arginine or lysine.</text>
</comment>
<reference evidence="16 17" key="1">
    <citation type="submission" date="2020-12" db="EMBL/GenBank/DDBJ databases">
        <authorList>
            <person name="Shan Y."/>
        </authorList>
    </citation>
    <scope>NUCLEOTIDE SEQUENCE [LARGE SCALE GENOMIC DNA]</scope>
    <source>
        <strain evidence="17">csc3.9</strain>
    </source>
</reference>
<protein>
    <recommendedName>
        <fullName evidence="11 15">Leucyl/phenylalanyl-tRNA--protein transferase</fullName>
        <ecNumber evidence="10 15">2.3.2.6</ecNumber>
    </recommendedName>
    <alternativeName>
        <fullName evidence="12 15">L/F-transferase</fullName>
    </alternativeName>
    <alternativeName>
        <fullName evidence="13 15">Leucyltransferase</fullName>
    </alternativeName>
    <alternativeName>
        <fullName evidence="14 15">Phenyalanyltransferase</fullName>
    </alternativeName>
</protein>
<evidence type="ECO:0000256" key="4">
    <source>
        <dbReference type="ARBA" id="ARBA00023315"/>
    </source>
</evidence>
<evidence type="ECO:0000256" key="8">
    <source>
        <dbReference type="ARBA" id="ARBA00054043"/>
    </source>
</evidence>
<keyword evidence="2 15" id="KW-0963">Cytoplasm</keyword>
<comment type="similarity">
    <text evidence="9 15">Belongs to the L/F-transferase family.</text>
</comment>
<dbReference type="NCBIfam" id="TIGR00667">
    <property type="entry name" value="aat"/>
    <property type="match status" value="1"/>
</dbReference>
<dbReference type="InterPro" id="IPR004616">
    <property type="entry name" value="Leu/Phe-tRNA_Trfase"/>
</dbReference>
<evidence type="ECO:0000256" key="2">
    <source>
        <dbReference type="ARBA" id="ARBA00022490"/>
    </source>
</evidence>
<dbReference type="GO" id="GO:0005737">
    <property type="term" value="C:cytoplasm"/>
    <property type="evidence" value="ECO:0007669"/>
    <property type="project" value="UniProtKB-SubCell"/>
</dbReference>
<dbReference type="AlphaFoldDB" id="A0A7T4R4P8"/>
<dbReference type="Gene3D" id="3.40.630.70">
    <property type="entry name" value="Leucyl/phenylalanyl-tRNA-protein transferase, C-terminal domain"/>
    <property type="match status" value="1"/>
</dbReference>
<dbReference type="Pfam" id="PF03588">
    <property type="entry name" value="Leu_Phe_trans"/>
    <property type="match status" value="1"/>
</dbReference>
<name>A0A7T4R4P8_9GAMM</name>
<evidence type="ECO:0000256" key="7">
    <source>
        <dbReference type="ARBA" id="ARBA00051538"/>
    </source>
</evidence>
<dbReference type="Proteomes" id="UP000596063">
    <property type="component" value="Chromosome"/>
</dbReference>
<evidence type="ECO:0000256" key="12">
    <source>
        <dbReference type="ARBA" id="ARBA00077136"/>
    </source>
</evidence>
<dbReference type="GO" id="GO:0008914">
    <property type="term" value="F:leucyl-tRNA--protein transferase activity"/>
    <property type="evidence" value="ECO:0007669"/>
    <property type="project" value="UniProtKB-UniRule"/>
</dbReference>
<gene>
    <name evidence="15" type="primary">aat</name>
    <name evidence="16" type="ORF">I6N98_09265</name>
</gene>
<dbReference type="PANTHER" id="PTHR30098:SF2">
    <property type="entry name" value="LEUCYL_PHENYLALANYL-TRNA--PROTEIN TRANSFERASE"/>
    <property type="match status" value="1"/>
</dbReference>
<evidence type="ECO:0000256" key="11">
    <source>
        <dbReference type="ARBA" id="ARBA00074372"/>
    </source>
</evidence>
<comment type="catalytic activity">
    <reaction evidence="7 15">
        <text>N-terminal L-lysyl-[protein] + L-leucyl-tRNA(Leu) = N-terminal L-leucyl-L-lysyl-[protein] + tRNA(Leu) + H(+)</text>
        <dbReference type="Rhea" id="RHEA:12340"/>
        <dbReference type="Rhea" id="RHEA-COMP:9613"/>
        <dbReference type="Rhea" id="RHEA-COMP:9622"/>
        <dbReference type="Rhea" id="RHEA-COMP:12670"/>
        <dbReference type="Rhea" id="RHEA-COMP:12671"/>
        <dbReference type="ChEBI" id="CHEBI:15378"/>
        <dbReference type="ChEBI" id="CHEBI:65249"/>
        <dbReference type="ChEBI" id="CHEBI:78442"/>
        <dbReference type="ChEBI" id="CHEBI:78494"/>
        <dbReference type="ChEBI" id="CHEBI:133043"/>
        <dbReference type="EC" id="2.3.2.6"/>
    </reaction>
</comment>
<dbReference type="InterPro" id="IPR042221">
    <property type="entry name" value="Leu/Phe-tRNA_Trfase_N"/>
</dbReference>
<comment type="catalytic activity">
    <reaction evidence="6 15">
        <text>N-terminal L-arginyl-[protein] + L-leucyl-tRNA(Leu) = N-terminal L-leucyl-L-arginyl-[protein] + tRNA(Leu) + H(+)</text>
        <dbReference type="Rhea" id="RHEA:50416"/>
        <dbReference type="Rhea" id="RHEA-COMP:9613"/>
        <dbReference type="Rhea" id="RHEA-COMP:9622"/>
        <dbReference type="Rhea" id="RHEA-COMP:12672"/>
        <dbReference type="Rhea" id="RHEA-COMP:12673"/>
        <dbReference type="ChEBI" id="CHEBI:15378"/>
        <dbReference type="ChEBI" id="CHEBI:64719"/>
        <dbReference type="ChEBI" id="CHEBI:78442"/>
        <dbReference type="ChEBI" id="CHEBI:78494"/>
        <dbReference type="ChEBI" id="CHEBI:133044"/>
        <dbReference type="EC" id="2.3.2.6"/>
    </reaction>
</comment>
<evidence type="ECO:0000256" key="6">
    <source>
        <dbReference type="ARBA" id="ARBA00050652"/>
    </source>
</evidence>
<comment type="catalytic activity">
    <reaction evidence="5 15">
        <text>L-phenylalanyl-tRNA(Phe) + an N-terminal L-alpha-aminoacyl-[protein] = an N-terminal L-phenylalanyl-L-alpha-aminoacyl-[protein] + tRNA(Phe)</text>
        <dbReference type="Rhea" id="RHEA:43632"/>
        <dbReference type="Rhea" id="RHEA-COMP:9668"/>
        <dbReference type="Rhea" id="RHEA-COMP:9699"/>
        <dbReference type="Rhea" id="RHEA-COMP:10636"/>
        <dbReference type="Rhea" id="RHEA-COMP:10637"/>
        <dbReference type="ChEBI" id="CHEBI:78442"/>
        <dbReference type="ChEBI" id="CHEBI:78531"/>
        <dbReference type="ChEBI" id="CHEBI:78597"/>
        <dbReference type="ChEBI" id="CHEBI:83561"/>
        <dbReference type="EC" id="2.3.2.6"/>
    </reaction>
</comment>
<evidence type="ECO:0000256" key="10">
    <source>
        <dbReference type="ARBA" id="ARBA00066767"/>
    </source>
</evidence>
<sequence length="240" mass="27120">MSTIPWLDPESLHFPDVSQALEDPNGLLAVGGDLSPARLLEAYQHGIFPWYESPQPILWWSPSPRAVLLPDGVYINRSLRKTLKRGGYAVTADRAFDDVVSACAELSPKRPGTWITRDMRRAYQRMFELGWAHSIEVWYGDELAGGLYGLAIGRVFFGESMFSRRRDGSKIALVHLCQLLQARGFVLIDCQVGNDYLYSMGAQDMERDEFQGILQRHAVVADTPREAWQDIAPYPMSEPE</sequence>
<dbReference type="InterPro" id="IPR042203">
    <property type="entry name" value="Leu/Phe-tRNA_Trfase_C"/>
</dbReference>
<evidence type="ECO:0000256" key="9">
    <source>
        <dbReference type="ARBA" id="ARBA00061535"/>
    </source>
</evidence>
<proteinExistence type="inferred from homology"/>
<evidence type="ECO:0000256" key="13">
    <source>
        <dbReference type="ARBA" id="ARBA00077165"/>
    </source>
</evidence>
<keyword evidence="4 15" id="KW-0012">Acyltransferase</keyword>
<dbReference type="InterPro" id="IPR016181">
    <property type="entry name" value="Acyl_CoA_acyltransferase"/>
</dbReference>
<evidence type="ECO:0000256" key="14">
    <source>
        <dbReference type="ARBA" id="ARBA00083640"/>
    </source>
</evidence>
<dbReference type="PANTHER" id="PTHR30098">
    <property type="entry name" value="LEUCYL/PHENYLALANYL-TRNA--PROTEIN TRANSFERASE"/>
    <property type="match status" value="1"/>
</dbReference>
<evidence type="ECO:0000256" key="5">
    <source>
        <dbReference type="ARBA" id="ARBA00050607"/>
    </source>
</evidence>
<evidence type="ECO:0000256" key="1">
    <source>
        <dbReference type="ARBA" id="ARBA00004496"/>
    </source>
</evidence>
<dbReference type="EC" id="2.3.2.6" evidence="10 15"/>
<organism evidence="16 17">
    <name type="scientific">Spongiibacter nanhainus</name>
    <dbReference type="NCBI Taxonomy" id="2794344"/>
    <lineage>
        <taxon>Bacteria</taxon>
        <taxon>Pseudomonadati</taxon>
        <taxon>Pseudomonadota</taxon>
        <taxon>Gammaproteobacteria</taxon>
        <taxon>Cellvibrionales</taxon>
        <taxon>Spongiibacteraceae</taxon>
        <taxon>Spongiibacter</taxon>
    </lineage>
</organism>
<evidence type="ECO:0000313" key="16">
    <source>
        <dbReference type="EMBL" id="QQD20127.1"/>
    </source>
</evidence>